<keyword evidence="2" id="KW-0812">Transmembrane</keyword>
<evidence type="ECO:0000256" key="1">
    <source>
        <dbReference type="SAM" id="MobiDB-lite"/>
    </source>
</evidence>
<feature type="compositionally biased region" description="Low complexity" evidence="1">
    <location>
        <begin position="206"/>
        <end position="216"/>
    </location>
</feature>
<dbReference type="VEuPathDB" id="FungiDB:CHGG_04963"/>
<dbReference type="HOGENOM" id="CLU_053361_0_0_1"/>
<dbReference type="AlphaFoldDB" id="Q2GZT3"/>
<dbReference type="EMBL" id="CH408032">
    <property type="protein sequence ID" value="EAQ88344.1"/>
    <property type="molecule type" value="Genomic_DNA"/>
</dbReference>
<sequence length="518" mass="55533">MDSPRQSRPRLRSDSQSQSQSRPQVDQSDRPAVDRYETNRLPSPPGPRVSDLTIDRYNDPKPEPVTSNSRRPLYTEEDLSDRPPRSSTLPYRPRPDVPETTSAPVRAHPASEPPPASYPHSQPPPAPAANYTAGSPTLYHNPFQDLSHVSPRPMSGPDPKFEPIAPTQPYYPAPTSNYPPTNQGYGYGDGYGYGYDYNQPNTYPLPTTAATAAPASAAPPPGAAAPQQPPAAPPITTTATNTLQNPPATTTTATTTNNNNNNTSNPPTLKSSRDTAETALRELLAVRRQQAMLTTVNGSSGGGVGGGGTGLGINGVGVGMATVNGVGSGTGGGVGVMGVNGVGTGMVNGHGKVDPAAAEVETRRRLQTGLVLMGLRGLQARVEAVVGKAEGERWRRFAVGGIVASFLPLVKRLFRRRRGEHEDGDESSNRTEYAFKKSKNLVSRILAATHRPGLGTIAFFVFAVLYVFTNEVSLRVAKTVSKRLNRLMAKVEGGREELSEDDVKMLQGWRWRVLVWSE</sequence>
<dbReference type="InParanoid" id="Q2GZT3"/>
<evidence type="ECO:0000313" key="4">
    <source>
        <dbReference type="Proteomes" id="UP000001056"/>
    </source>
</evidence>
<name>Q2GZT3_CHAGB</name>
<reference evidence="4" key="1">
    <citation type="journal article" date="2015" name="Genome Announc.">
        <title>Draft genome sequence of the cellulolytic fungus Chaetomium globosum.</title>
        <authorList>
            <person name="Cuomo C.A."/>
            <person name="Untereiner W.A."/>
            <person name="Ma L.-J."/>
            <person name="Grabherr M."/>
            <person name="Birren B.W."/>
        </authorList>
    </citation>
    <scope>NUCLEOTIDE SEQUENCE [LARGE SCALE GENOMIC DNA]</scope>
    <source>
        <strain evidence="4">ATCC 6205 / CBS 148.51 / DSM 1962 / NBRC 6347 / NRRL 1970</strain>
    </source>
</reference>
<feature type="region of interest" description="Disordered" evidence="1">
    <location>
        <begin position="206"/>
        <end position="275"/>
    </location>
</feature>
<keyword evidence="2" id="KW-1133">Transmembrane helix</keyword>
<gene>
    <name evidence="3" type="ORF">CHGG_04963</name>
</gene>
<dbReference type="eggNOG" id="ENOG502RNI5">
    <property type="taxonomic scope" value="Eukaryota"/>
</dbReference>
<protein>
    <submittedName>
        <fullName evidence="3">Uncharacterized protein</fullName>
    </submittedName>
</protein>
<evidence type="ECO:0000256" key="2">
    <source>
        <dbReference type="SAM" id="Phobius"/>
    </source>
</evidence>
<dbReference type="Proteomes" id="UP000001056">
    <property type="component" value="Unassembled WGS sequence"/>
</dbReference>
<accession>Q2GZT3</accession>
<keyword evidence="2" id="KW-0472">Membrane</keyword>
<feature type="compositionally biased region" description="Pro residues" evidence="1">
    <location>
        <begin position="217"/>
        <end position="233"/>
    </location>
</feature>
<feature type="compositionally biased region" description="Basic and acidic residues" evidence="1">
    <location>
        <begin position="27"/>
        <end position="38"/>
    </location>
</feature>
<feature type="transmembrane region" description="Helical" evidence="2">
    <location>
        <begin position="445"/>
        <end position="468"/>
    </location>
</feature>
<dbReference type="OMA" id="ECEGQRW"/>
<feature type="compositionally biased region" description="Low complexity" evidence="1">
    <location>
        <begin position="14"/>
        <end position="26"/>
    </location>
</feature>
<feature type="compositionally biased region" description="Basic and acidic residues" evidence="1">
    <location>
        <begin position="53"/>
        <end position="62"/>
    </location>
</feature>
<feature type="compositionally biased region" description="Pro residues" evidence="1">
    <location>
        <begin position="111"/>
        <end position="127"/>
    </location>
</feature>
<dbReference type="RefSeq" id="XP_001224177.1">
    <property type="nucleotide sequence ID" value="XM_001224176.1"/>
</dbReference>
<evidence type="ECO:0000313" key="3">
    <source>
        <dbReference type="EMBL" id="EAQ88344.1"/>
    </source>
</evidence>
<keyword evidence="4" id="KW-1185">Reference proteome</keyword>
<dbReference type="OrthoDB" id="5215647at2759"/>
<proteinExistence type="predicted"/>
<organism evidence="3 4">
    <name type="scientific">Chaetomium globosum (strain ATCC 6205 / CBS 148.51 / DSM 1962 / NBRC 6347 / NRRL 1970)</name>
    <name type="common">Soil fungus</name>
    <dbReference type="NCBI Taxonomy" id="306901"/>
    <lineage>
        <taxon>Eukaryota</taxon>
        <taxon>Fungi</taxon>
        <taxon>Dikarya</taxon>
        <taxon>Ascomycota</taxon>
        <taxon>Pezizomycotina</taxon>
        <taxon>Sordariomycetes</taxon>
        <taxon>Sordariomycetidae</taxon>
        <taxon>Sordariales</taxon>
        <taxon>Chaetomiaceae</taxon>
        <taxon>Chaetomium</taxon>
    </lineage>
</organism>
<feature type="region of interest" description="Disordered" evidence="1">
    <location>
        <begin position="1"/>
        <end position="178"/>
    </location>
</feature>
<feature type="compositionally biased region" description="Low complexity" evidence="1">
    <location>
        <begin position="234"/>
        <end position="268"/>
    </location>
</feature>
<dbReference type="GeneID" id="4392598"/>